<name>A0AAV5UB63_9BILA</name>
<dbReference type="AlphaFoldDB" id="A0AAV5UB63"/>
<evidence type="ECO:0000313" key="2">
    <source>
        <dbReference type="EMBL" id="GMT03612.1"/>
    </source>
</evidence>
<feature type="non-terminal residue" evidence="2">
    <location>
        <position position="69"/>
    </location>
</feature>
<keyword evidence="3" id="KW-1185">Reference proteome</keyword>
<evidence type="ECO:0000313" key="3">
    <source>
        <dbReference type="Proteomes" id="UP001432027"/>
    </source>
</evidence>
<accession>A0AAV5UB63</accession>
<protein>
    <submittedName>
        <fullName evidence="2">Uncharacterized protein</fullName>
    </submittedName>
</protein>
<feature type="compositionally biased region" description="Basic and acidic residues" evidence="1">
    <location>
        <begin position="7"/>
        <end position="17"/>
    </location>
</feature>
<gene>
    <name evidence="2" type="ORF">PENTCL1PPCAC_25786</name>
</gene>
<dbReference type="EMBL" id="BTSX01000006">
    <property type="protein sequence ID" value="GMT03612.1"/>
    <property type="molecule type" value="Genomic_DNA"/>
</dbReference>
<comment type="caution">
    <text evidence="2">The sequence shown here is derived from an EMBL/GenBank/DDBJ whole genome shotgun (WGS) entry which is preliminary data.</text>
</comment>
<feature type="region of interest" description="Disordered" evidence="1">
    <location>
        <begin position="1"/>
        <end position="38"/>
    </location>
</feature>
<reference evidence="2" key="1">
    <citation type="submission" date="2023-10" db="EMBL/GenBank/DDBJ databases">
        <title>Genome assembly of Pristionchus species.</title>
        <authorList>
            <person name="Yoshida K."/>
            <person name="Sommer R.J."/>
        </authorList>
    </citation>
    <scope>NUCLEOTIDE SEQUENCE</scope>
    <source>
        <strain evidence="2">RS0144</strain>
    </source>
</reference>
<dbReference type="Proteomes" id="UP001432027">
    <property type="component" value="Unassembled WGS sequence"/>
</dbReference>
<proteinExistence type="predicted"/>
<evidence type="ECO:0000256" key="1">
    <source>
        <dbReference type="SAM" id="MobiDB-lite"/>
    </source>
</evidence>
<organism evidence="2 3">
    <name type="scientific">Pristionchus entomophagus</name>
    <dbReference type="NCBI Taxonomy" id="358040"/>
    <lineage>
        <taxon>Eukaryota</taxon>
        <taxon>Metazoa</taxon>
        <taxon>Ecdysozoa</taxon>
        <taxon>Nematoda</taxon>
        <taxon>Chromadorea</taxon>
        <taxon>Rhabditida</taxon>
        <taxon>Rhabditina</taxon>
        <taxon>Diplogasteromorpha</taxon>
        <taxon>Diplogasteroidea</taxon>
        <taxon>Neodiplogasteridae</taxon>
        <taxon>Pristionchus</taxon>
    </lineage>
</organism>
<sequence>MADAENLDQHRIEHVEGVAEDEFEREQREPERNRRPHARTRIRGEWCANGVVADLYGFDSKNGDYDDWK</sequence>